<organism evidence="2">
    <name type="scientific">Blautia glucerasea</name>
    <dbReference type="NCBI Taxonomy" id="536633"/>
    <lineage>
        <taxon>Bacteria</taxon>
        <taxon>Bacillati</taxon>
        <taxon>Bacillota</taxon>
        <taxon>Clostridia</taxon>
        <taxon>Lachnospirales</taxon>
        <taxon>Lachnospiraceae</taxon>
        <taxon>Blautia</taxon>
    </lineage>
</organism>
<keyword evidence="1" id="KW-0472">Membrane</keyword>
<reference evidence="2" key="1">
    <citation type="submission" date="2019-11" db="EMBL/GenBank/DDBJ databases">
        <authorList>
            <person name="Feng L."/>
        </authorList>
    </citation>
    <scope>NUCLEOTIDE SEQUENCE</scope>
    <source>
        <strain evidence="2">BgluceraseaLFYP119</strain>
    </source>
</reference>
<accession>A0A6N2VXR3</accession>
<feature type="transmembrane region" description="Helical" evidence="1">
    <location>
        <begin position="73"/>
        <end position="102"/>
    </location>
</feature>
<dbReference type="EMBL" id="CACRST010000031">
    <property type="protein sequence ID" value="VYT33381.1"/>
    <property type="molecule type" value="Genomic_DNA"/>
</dbReference>
<name>A0A6N2VXR3_9FIRM</name>
<feature type="transmembrane region" description="Helical" evidence="1">
    <location>
        <begin position="31"/>
        <end position="53"/>
    </location>
</feature>
<evidence type="ECO:0000256" key="1">
    <source>
        <dbReference type="SAM" id="Phobius"/>
    </source>
</evidence>
<feature type="transmembrane region" description="Helical" evidence="1">
    <location>
        <begin position="114"/>
        <end position="135"/>
    </location>
</feature>
<keyword evidence="1" id="KW-1133">Transmembrane helix</keyword>
<feature type="transmembrane region" description="Helical" evidence="1">
    <location>
        <begin position="212"/>
        <end position="233"/>
    </location>
</feature>
<feature type="transmembrane region" description="Helical" evidence="1">
    <location>
        <begin position="174"/>
        <end position="200"/>
    </location>
</feature>
<evidence type="ECO:0000313" key="2">
    <source>
        <dbReference type="EMBL" id="VYT33381.1"/>
    </source>
</evidence>
<dbReference type="RefSeq" id="WP_156355502.1">
    <property type="nucleotide sequence ID" value="NZ_CACRST010000031.1"/>
</dbReference>
<evidence type="ECO:0008006" key="3">
    <source>
        <dbReference type="Google" id="ProtNLM"/>
    </source>
</evidence>
<dbReference type="AlphaFoldDB" id="A0A6N2VXR3"/>
<protein>
    <recommendedName>
        <fullName evidence="3">ABC-2 family transporter protein</fullName>
    </recommendedName>
</protein>
<keyword evidence="1" id="KW-0812">Transmembrane</keyword>
<feature type="transmembrane region" description="Helical" evidence="1">
    <location>
        <begin position="271"/>
        <end position="290"/>
    </location>
</feature>
<gene>
    <name evidence="2" type="ORF">BGLFYP119_00265</name>
</gene>
<sequence>MDRTKRSQKAVKQILAVIRYDFRGFFKRPRVILTFLLGFVLCFLLSSRIMPVMDTYQSPVQMLEPFLWTFGDSTAILLSSVLLLLLFSDLPVWSAVTPYYLYRTTKARWLLGQMIYMALAAGIYTLFMMGSTMILCASNSYPGNIWSDTAAMLAYSRLGEILCVPSTVKVMESISPFGCAALVILLLFLYILCLGSVILAGNLLPGKNRGMVTGLLFCLYGFLLDPQALARILGYEKYEMFRVNVLIGWLSPLSHASYGRHNFGYDRLPSIGQSVLVFLGILALLTLFCIKRLKTYSFVFLGEKD</sequence>
<proteinExistence type="predicted"/>